<reference evidence="2 3" key="1">
    <citation type="submission" date="2010-12" db="EMBL/GenBank/DDBJ databases">
        <title>Complete sequence of Desulfurispirillum indicum S5.</title>
        <authorList>
            <consortium name="US DOE Joint Genome Institute"/>
            <person name="Lucas S."/>
            <person name="Copeland A."/>
            <person name="Lapidus A."/>
            <person name="Cheng J.-F."/>
            <person name="Goodwin L."/>
            <person name="Pitluck S."/>
            <person name="Chertkov O."/>
            <person name="Held B."/>
            <person name="Detter J.C."/>
            <person name="Han C."/>
            <person name="Tapia R."/>
            <person name="Land M."/>
            <person name="Hauser L."/>
            <person name="Kyrpides N."/>
            <person name="Ivanova N."/>
            <person name="Mikhailova N."/>
            <person name="Haggblom M."/>
            <person name="Rauschenbach I."/>
            <person name="Bini E."/>
            <person name="Woyke T."/>
        </authorList>
    </citation>
    <scope>NUCLEOTIDE SEQUENCE [LARGE SCALE GENOMIC DNA]</scope>
    <source>
        <strain evidence="3">ATCC BAA-1389 / DSM 22839 / S5</strain>
    </source>
</reference>
<name>E6W2H7_DESIS</name>
<dbReference type="Gene3D" id="3.40.50.150">
    <property type="entry name" value="Vaccinia Virus protein VP39"/>
    <property type="match status" value="1"/>
</dbReference>
<evidence type="ECO:0000259" key="1">
    <source>
        <dbReference type="Pfam" id="PF13847"/>
    </source>
</evidence>
<dbReference type="EMBL" id="CP002432">
    <property type="protein sequence ID" value="ADU66727.1"/>
    <property type="molecule type" value="Genomic_DNA"/>
</dbReference>
<dbReference type="GO" id="GO:0008168">
    <property type="term" value="F:methyltransferase activity"/>
    <property type="evidence" value="ECO:0007669"/>
    <property type="project" value="UniProtKB-KW"/>
</dbReference>
<dbReference type="CDD" id="cd02440">
    <property type="entry name" value="AdoMet_MTases"/>
    <property type="match status" value="1"/>
</dbReference>
<dbReference type="GO" id="GO:0032259">
    <property type="term" value="P:methylation"/>
    <property type="evidence" value="ECO:0007669"/>
    <property type="project" value="UniProtKB-KW"/>
</dbReference>
<keyword evidence="3" id="KW-1185">Reference proteome</keyword>
<feature type="domain" description="Methyltransferase" evidence="1">
    <location>
        <begin position="38"/>
        <end position="162"/>
    </location>
</feature>
<dbReference type="Pfam" id="PF13847">
    <property type="entry name" value="Methyltransf_31"/>
    <property type="match status" value="1"/>
</dbReference>
<evidence type="ECO:0000313" key="3">
    <source>
        <dbReference type="Proteomes" id="UP000002572"/>
    </source>
</evidence>
<dbReference type="AlphaFoldDB" id="E6W2H7"/>
<dbReference type="HOGENOM" id="CLU_037990_16_2_0"/>
<dbReference type="InterPro" id="IPR025714">
    <property type="entry name" value="Methyltranfer_dom"/>
</dbReference>
<dbReference type="PANTHER" id="PTHR43861">
    <property type="entry name" value="TRANS-ACONITATE 2-METHYLTRANSFERASE-RELATED"/>
    <property type="match status" value="1"/>
</dbReference>
<dbReference type="RefSeq" id="WP_013506607.1">
    <property type="nucleotide sequence ID" value="NC_014836.1"/>
</dbReference>
<gene>
    <name evidence="2" type="ordered locus">Selin_2007</name>
</gene>
<dbReference type="OrthoDB" id="9784101at2"/>
<proteinExistence type="predicted"/>
<keyword evidence="2" id="KW-0808">Transferase</keyword>
<dbReference type="PANTHER" id="PTHR43861:SF1">
    <property type="entry name" value="TRANS-ACONITATE 2-METHYLTRANSFERASE"/>
    <property type="match status" value="1"/>
</dbReference>
<accession>E6W2H7</accession>
<keyword evidence="2" id="KW-0489">Methyltransferase</keyword>
<sequence length="184" mass="20579">MESAPPRVCPAQRAGSLDNRFRRLLQNPRRMLSPYVREGMTVLDIGCGPGFFTTDLADMVGDRGRVIACDIQPAMLEKLRHKVRGTALESRIVFHQCRETTTGLTEPVDFILAFYMVHEAADQTLLLRDLCTLLKPQGLLFLVEPPIHVSKTAFAETLRKAQETGLTMIAQPAVRFSKTALLQK</sequence>
<protein>
    <submittedName>
        <fullName evidence="2">Methyltransferase type 11</fullName>
    </submittedName>
</protein>
<organism evidence="2 3">
    <name type="scientific">Desulfurispirillum indicum (strain ATCC BAA-1389 / DSM 22839 / S5)</name>
    <dbReference type="NCBI Taxonomy" id="653733"/>
    <lineage>
        <taxon>Bacteria</taxon>
        <taxon>Pseudomonadati</taxon>
        <taxon>Chrysiogenota</taxon>
        <taxon>Chrysiogenia</taxon>
        <taxon>Chrysiogenales</taxon>
        <taxon>Chrysiogenaceae</taxon>
        <taxon>Desulfurispirillum</taxon>
    </lineage>
</organism>
<dbReference type="Proteomes" id="UP000002572">
    <property type="component" value="Chromosome"/>
</dbReference>
<dbReference type="SUPFAM" id="SSF53335">
    <property type="entry name" value="S-adenosyl-L-methionine-dependent methyltransferases"/>
    <property type="match status" value="1"/>
</dbReference>
<dbReference type="InterPro" id="IPR029063">
    <property type="entry name" value="SAM-dependent_MTases_sf"/>
</dbReference>
<dbReference type="STRING" id="653733.Selin_2007"/>
<evidence type="ECO:0000313" key="2">
    <source>
        <dbReference type="EMBL" id="ADU66727.1"/>
    </source>
</evidence>
<dbReference type="InParanoid" id="E6W2H7"/>
<dbReference type="eggNOG" id="COG0500">
    <property type="taxonomic scope" value="Bacteria"/>
</dbReference>
<dbReference type="KEGG" id="din:Selin_2007"/>